<dbReference type="InterPro" id="IPR021062">
    <property type="entry name" value="ArAE_1_C"/>
</dbReference>
<evidence type="ECO:0000313" key="9">
    <source>
        <dbReference type="Proteomes" id="UP000182945"/>
    </source>
</evidence>
<accession>A0AAC9IZJ1</accession>
<feature type="domain" description="Putative aromatic acid exporter C-terminal" evidence="7">
    <location>
        <begin position="146"/>
        <end position="310"/>
    </location>
</feature>
<reference evidence="8 9" key="1">
    <citation type="submission" date="2016-11" db="EMBL/GenBank/DDBJ databases">
        <title>Complete genome sequencing of Virgibacillus halodenitrificans PDB-F2.</title>
        <authorList>
            <person name="Sun Z."/>
            <person name="Zhou Y."/>
            <person name="Li H."/>
        </authorList>
    </citation>
    <scope>NUCLEOTIDE SEQUENCE [LARGE SCALE GENOMIC DNA]</scope>
    <source>
        <strain evidence="8 9">PDB-F2</strain>
    </source>
</reference>
<dbReference type="KEGG" id="vhl:BME96_09330"/>
<dbReference type="InterPro" id="IPR038323">
    <property type="entry name" value="ArAE_1_C_sf"/>
</dbReference>
<evidence type="ECO:0000313" key="8">
    <source>
        <dbReference type="EMBL" id="APC48358.1"/>
    </source>
</evidence>
<keyword evidence="5 6" id="KW-0472">Membrane</keyword>
<evidence type="ECO:0000256" key="2">
    <source>
        <dbReference type="ARBA" id="ARBA00022475"/>
    </source>
</evidence>
<keyword evidence="3 6" id="KW-0812">Transmembrane</keyword>
<feature type="transmembrane region" description="Helical" evidence="6">
    <location>
        <begin position="76"/>
        <end position="94"/>
    </location>
</feature>
<dbReference type="EMBL" id="CP017962">
    <property type="protein sequence ID" value="APC48358.1"/>
    <property type="molecule type" value="Genomic_DNA"/>
</dbReference>
<gene>
    <name evidence="8" type="ORF">BME96_09330</name>
</gene>
<organism evidence="8 9">
    <name type="scientific">Virgibacillus halodenitrificans</name>
    <name type="common">Bacillus halodenitrificans</name>
    <dbReference type="NCBI Taxonomy" id="1482"/>
    <lineage>
        <taxon>Bacteria</taxon>
        <taxon>Bacillati</taxon>
        <taxon>Bacillota</taxon>
        <taxon>Bacilli</taxon>
        <taxon>Bacillales</taxon>
        <taxon>Bacillaceae</taxon>
        <taxon>Virgibacillus</taxon>
    </lineage>
</organism>
<name>A0AAC9IZJ1_VIRHA</name>
<feature type="transmembrane region" description="Helical" evidence="6">
    <location>
        <begin position="20"/>
        <end position="41"/>
    </location>
</feature>
<dbReference type="AlphaFoldDB" id="A0AAC9IZJ1"/>
<dbReference type="Gene3D" id="1.20.120.940">
    <property type="entry name" value="Putative aromatic acid exporter, C-terminal domain"/>
    <property type="match status" value="1"/>
</dbReference>
<dbReference type="InterPro" id="IPR052984">
    <property type="entry name" value="UPF0421"/>
</dbReference>
<evidence type="ECO:0000256" key="5">
    <source>
        <dbReference type="ARBA" id="ARBA00023136"/>
    </source>
</evidence>
<evidence type="ECO:0000256" key="1">
    <source>
        <dbReference type="ARBA" id="ARBA00004651"/>
    </source>
</evidence>
<comment type="subcellular location">
    <subcellularLocation>
        <location evidence="1">Cell membrane</location>
        <topology evidence="1">Multi-pass membrane protein</topology>
    </subcellularLocation>
</comment>
<evidence type="ECO:0000256" key="6">
    <source>
        <dbReference type="SAM" id="Phobius"/>
    </source>
</evidence>
<dbReference type="PANTHER" id="PTHR40064">
    <property type="entry name" value="MEMBRANE PROTEIN-RELATED"/>
    <property type="match status" value="1"/>
</dbReference>
<dbReference type="GO" id="GO:0005886">
    <property type="term" value="C:plasma membrane"/>
    <property type="evidence" value="ECO:0007669"/>
    <property type="project" value="UniProtKB-SubCell"/>
</dbReference>
<feature type="transmembrane region" description="Helical" evidence="6">
    <location>
        <begin position="53"/>
        <end position="70"/>
    </location>
</feature>
<dbReference type="InterPro" id="IPR010343">
    <property type="entry name" value="ArAE_1"/>
</dbReference>
<evidence type="ECO:0000256" key="3">
    <source>
        <dbReference type="ARBA" id="ARBA00022692"/>
    </source>
</evidence>
<dbReference type="Proteomes" id="UP000182945">
    <property type="component" value="Chromosome"/>
</dbReference>
<sequence length="329" mass="37989">MVKIGYRTIKTAIGTPLAISVAQLLGVTNFVSAGILTILCIQPSRKQSFLSAWNRFSACIIATIYSFIFFETIGYNPLVVGLMLAVFIPTTVYLNITQGIATSSVIILNLYSASYMSVSFLVDQFLLIIIGVGIGLLLNLYMPSLDKKLTEKQMLLEENFQVVLFEIAQYIRNKNIDWDGKEITKIQELLEEAHDLVERDQENHLLRNRHPFRDYFNMRERQFELLQRMLPLVTKLPKQYSISEKIANFFEGLSNAVHPGNTAILYLEELEELRKTFDDEDLPTSREEFETRANLFRLLHEIEQYLLLKKKFKTSDVSSKRSKIKKRLE</sequence>
<evidence type="ECO:0000256" key="4">
    <source>
        <dbReference type="ARBA" id="ARBA00022989"/>
    </source>
</evidence>
<protein>
    <recommendedName>
        <fullName evidence="7">Putative aromatic acid exporter C-terminal domain-containing protein</fullName>
    </recommendedName>
</protein>
<evidence type="ECO:0000259" key="7">
    <source>
        <dbReference type="Pfam" id="PF11728"/>
    </source>
</evidence>
<dbReference type="PANTHER" id="PTHR40064:SF1">
    <property type="entry name" value="MEMBRANE PROTEIN"/>
    <property type="match status" value="1"/>
</dbReference>
<proteinExistence type="predicted"/>
<feature type="transmembrane region" description="Helical" evidence="6">
    <location>
        <begin position="124"/>
        <end position="142"/>
    </location>
</feature>
<keyword evidence="4 6" id="KW-1133">Transmembrane helix</keyword>
<dbReference type="Pfam" id="PF06081">
    <property type="entry name" value="ArAE_1"/>
    <property type="match status" value="1"/>
</dbReference>
<keyword evidence="2" id="KW-1003">Cell membrane</keyword>
<dbReference type="Pfam" id="PF11728">
    <property type="entry name" value="ArAE_1_C"/>
    <property type="match status" value="1"/>
</dbReference>